<dbReference type="PIRSF" id="PIRSF005457">
    <property type="entry name" value="Glx"/>
    <property type="match status" value="1"/>
</dbReference>
<gene>
    <name evidence="7" type="primary">gloB</name>
    <name evidence="9" type="ORF">SAMN05443551_2213</name>
</gene>
<feature type="binding site" evidence="7">
    <location>
        <position position="58"/>
    </location>
    <ligand>
        <name>Zn(2+)</name>
        <dbReference type="ChEBI" id="CHEBI:29105"/>
        <label>1</label>
    </ligand>
</feature>
<evidence type="ECO:0000313" key="9">
    <source>
        <dbReference type="EMBL" id="SHH49474.1"/>
    </source>
</evidence>
<dbReference type="SMART" id="SM00849">
    <property type="entry name" value="Lactamase_B"/>
    <property type="match status" value="1"/>
</dbReference>
<comment type="pathway">
    <text evidence="2 7">Secondary metabolite metabolism; methylglyoxal degradation; (R)-lactate from methylglyoxal: step 2/2.</text>
</comment>
<dbReference type="PANTHER" id="PTHR43705">
    <property type="entry name" value="HYDROXYACYLGLUTATHIONE HYDROLASE"/>
    <property type="match status" value="1"/>
</dbReference>
<evidence type="ECO:0000256" key="1">
    <source>
        <dbReference type="ARBA" id="ARBA00001623"/>
    </source>
</evidence>
<dbReference type="EC" id="3.1.2.6" evidence="7"/>
<accession>A0A1M5TFI8</accession>
<feature type="binding site" evidence="7">
    <location>
        <position position="60"/>
    </location>
    <ligand>
        <name>Zn(2+)</name>
        <dbReference type="ChEBI" id="CHEBI:29105"/>
        <label>2</label>
    </ligand>
</feature>
<dbReference type="InterPro" id="IPR036866">
    <property type="entry name" value="RibonucZ/Hydroxyglut_hydro"/>
</dbReference>
<keyword evidence="6 7" id="KW-0862">Zinc</keyword>
<keyword evidence="10" id="KW-1185">Reference proteome</keyword>
<dbReference type="OrthoDB" id="9802248at2"/>
<dbReference type="STRING" id="996342.SAMN05443551_2213"/>
<dbReference type="RefSeq" id="WP_072777591.1">
    <property type="nucleotide sequence ID" value="NZ_FQXC01000003.1"/>
</dbReference>
<reference evidence="9 10" key="1">
    <citation type="submission" date="2016-11" db="EMBL/GenBank/DDBJ databases">
        <authorList>
            <person name="Jaros S."/>
            <person name="Januszkiewicz K."/>
            <person name="Wedrychowicz H."/>
        </authorList>
    </citation>
    <scope>NUCLEOTIDE SEQUENCE [LARGE SCALE GENOMIC DNA]</scope>
    <source>
        <strain evidence="9 10">DSM 29431</strain>
    </source>
</reference>
<feature type="binding site" evidence="7">
    <location>
        <position position="133"/>
    </location>
    <ligand>
        <name>Zn(2+)</name>
        <dbReference type="ChEBI" id="CHEBI:29105"/>
        <label>1</label>
    </ligand>
</feature>
<dbReference type="UniPathway" id="UPA00619">
    <property type="reaction ID" value="UER00676"/>
</dbReference>
<dbReference type="PANTHER" id="PTHR43705:SF1">
    <property type="entry name" value="HYDROXYACYLGLUTATHIONE HYDROLASE GLOB"/>
    <property type="match status" value="1"/>
</dbReference>
<dbReference type="NCBIfam" id="TIGR03413">
    <property type="entry name" value="GSH_gloB"/>
    <property type="match status" value="1"/>
</dbReference>
<evidence type="ECO:0000256" key="4">
    <source>
        <dbReference type="ARBA" id="ARBA00022723"/>
    </source>
</evidence>
<dbReference type="InterPro" id="IPR001279">
    <property type="entry name" value="Metallo-B-lactamas"/>
</dbReference>
<protein>
    <recommendedName>
        <fullName evidence="7">Hydroxyacylglutathione hydrolase</fullName>
        <ecNumber evidence="7">3.1.2.6</ecNumber>
    </recommendedName>
    <alternativeName>
        <fullName evidence="7">Glyoxalase II</fullName>
        <shortName evidence="7">Glx II</shortName>
    </alternativeName>
</protein>
<evidence type="ECO:0000256" key="7">
    <source>
        <dbReference type="HAMAP-Rule" id="MF_01374"/>
    </source>
</evidence>
<comment type="subunit">
    <text evidence="7">Monomer.</text>
</comment>
<dbReference type="GO" id="GO:0004416">
    <property type="term" value="F:hydroxyacylglutathione hydrolase activity"/>
    <property type="evidence" value="ECO:0007669"/>
    <property type="project" value="UniProtKB-UniRule"/>
</dbReference>
<feature type="binding site" evidence="7">
    <location>
        <position position="61"/>
    </location>
    <ligand>
        <name>Zn(2+)</name>
        <dbReference type="ChEBI" id="CHEBI:29105"/>
        <label>2</label>
    </ligand>
</feature>
<feature type="binding site" evidence="7">
    <location>
        <position position="114"/>
    </location>
    <ligand>
        <name>Zn(2+)</name>
        <dbReference type="ChEBI" id="CHEBI:29105"/>
        <label>1</label>
    </ligand>
</feature>
<organism evidence="9 10">
    <name type="scientific">Marivita hallyeonensis</name>
    <dbReference type="NCBI Taxonomy" id="996342"/>
    <lineage>
        <taxon>Bacteria</taxon>
        <taxon>Pseudomonadati</taxon>
        <taxon>Pseudomonadota</taxon>
        <taxon>Alphaproteobacteria</taxon>
        <taxon>Rhodobacterales</taxon>
        <taxon>Roseobacteraceae</taxon>
        <taxon>Marivita</taxon>
    </lineage>
</organism>
<evidence type="ECO:0000313" key="10">
    <source>
        <dbReference type="Proteomes" id="UP000184221"/>
    </source>
</evidence>
<comment type="function">
    <text evidence="7">Thiolesterase that catalyzes the hydrolysis of S-D-lactoyl-glutathione to form glutathione and D-lactic acid.</text>
</comment>
<sequence length="255" mass="27995">MPLELVTLPALSDNYTYLLHDAGSGETACIDVPEAKPILDELSKRDWTLTEIWLTHHHHDHIGGVDDLLSKYDAKVTGAKADVHRLPPLNREVADGDAFEFGGETVDVFDVSGHTEGHIAFILNSSDYAFTADSLMALGCGRLFEGTAAQMWDSLQKLAALDPETLICSGHEYTQANARFAITVDPDNADLKARIKRIDQARRKNEPTVPSTLSDELATNPFLRATDPAIQAQLDMIGAAPVDVFAEIRARKDRF</sequence>
<evidence type="ECO:0000256" key="3">
    <source>
        <dbReference type="ARBA" id="ARBA00006759"/>
    </source>
</evidence>
<feature type="binding site" evidence="7">
    <location>
        <position position="133"/>
    </location>
    <ligand>
        <name>Zn(2+)</name>
        <dbReference type="ChEBI" id="CHEBI:29105"/>
        <label>2</label>
    </ligand>
</feature>
<name>A0A1M5TFI8_9RHOB</name>
<dbReference type="HAMAP" id="MF_01374">
    <property type="entry name" value="Glyoxalase_2"/>
    <property type="match status" value="1"/>
</dbReference>
<comment type="cofactor">
    <cofactor evidence="7">
        <name>Zn(2+)</name>
        <dbReference type="ChEBI" id="CHEBI:29105"/>
    </cofactor>
    <text evidence="7">Binds 2 Zn(2+) ions per subunit.</text>
</comment>
<feature type="binding site" evidence="7">
    <location>
        <position position="171"/>
    </location>
    <ligand>
        <name>Zn(2+)</name>
        <dbReference type="ChEBI" id="CHEBI:29105"/>
        <label>2</label>
    </ligand>
</feature>
<evidence type="ECO:0000256" key="5">
    <source>
        <dbReference type="ARBA" id="ARBA00022801"/>
    </source>
</evidence>
<dbReference type="GO" id="GO:0019243">
    <property type="term" value="P:methylglyoxal catabolic process to D-lactate via S-lactoyl-glutathione"/>
    <property type="evidence" value="ECO:0007669"/>
    <property type="project" value="UniProtKB-UniRule"/>
</dbReference>
<dbReference type="Pfam" id="PF00753">
    <property type="entry name" value="Lactamase_B"/>
    <property type="match status" value="1"/>
</dbReference>
<dbReference type="InterPro" id="IPR032282">
    <property type="entry name" value="HAGH_C"/>
</dbReference>
<evidence type="ECO:0000256" key="2">
    <source>
        <dbReference type="ARBA" id="ARBA00004963"/>
    </source>
</evidence>
<dbReference type="InterPro" id="IPR017782">
    <property type="entry name" value="Hydroxyacylglutathione_Hdrlase"/>
</dbReference>
<keyword evidence="5 7" id="KW-0378">Hydrolase</keyword>
<keyword evidence="4 7" id="KW-0479">Metal-binding</keyword>
<dbReference type="Pfam" id="PF16123">
    <property type="entry name" value="HAGH_C"/>
    <property type="match status" value="1"/>
</dbReference>
<dbReference type="Gene3D" id="3.60.15.10">
    <property type="entry name" value="Ribonuclease Z/Hydroxyacylglutathione hydrolase-like"/>
    <property type="match status" value="1"/>
</dbReference>
<comment type="similarity">
    <text evidence="3 7">Belongs to the metallo-beta-lactamase superfamily. Glyoxalase II family.</text>
</comment>
<dbReference type="AlphaFoldDB" id="A0A1M5TFI8"/>
<evidence type="ECO:0000256" key="6">
    <source>
        <dbReference type="ARBA" id="ARBA00022833"/>
    </source>
</evidence>
<feature type="domain" description="Metallo-beta-lactamase" evidence="8">
    <location>
        <begin position="13"/>
        <end position="171"/>
    </location>
</feature>
<evidence type="ECO:0000259" key="8">
    <source>
        <dbReference type="SMART" id="SM00849"/>
    </source>
</evidence>
<dbReference type="Proteomes" id="UP000184221">
    <property type="component" value="Unassembled WGS sequence"/>
</dbReference>
<proteinExistence type="inferred from homology"/>
<dbReference type="EMBL" id="FQXC01000003">
    <property type="protein sequence ID" value="SHH49474.1"/>
    <property type="molecule type" value="Genomic_DNA"/>
</dbReference>
<dbReference type="InterPro" id="IPR035680">
    <property type="entry name" value="Clx_II_MBL"/>
</dbReference>
<dbReference type="SUPFAM" id="SSF56281">
    <property type="entry name" value="Metallo-hydrolase/oxidoreductase"/>
    <property type="match status" value="1"/>
</dbReference>
<comment type="catalytic activity">
    <reaction evidence="1 7">
        <text>an S-(2-hydroxyacyl)glutathione + H2O = a 2-hydroxy carboxylate + glutathione + H(+)</text>
        <dbReference type="Rhea" id="RHEA:21864"/>
        <dbReference type="ChEBI" id="CHEBI:15377"/>
        <dbReference type="ChEBI" id="CHEBI:15378"/>
        <dbReference type="ChEBI" id="CHEBI:57925"/>
        <dbReference type="ChEBI" id="CHEBI:58896"/>
        <dbReference type="ChEBI" id="CHEBI:71261"/>
        <dbReference type="EC" id="3.1.2.6"/>
    </reaction>
</comment>
<dbReference type="InterPro" id="IPR050110">
    <property type="entry name" value="Glyoxalase_II_hydrolase"/>
</dbReference>
<dbReference type="GO" id="GO:0046872">
    <property type="term" value="F:metal ion binding"/>
    <property type="evidence" value="ECO:0007669"/>
    <property type="project" value="UniProtKB-KW"/>
</dbReference>
<feature type="binding site" evidence="7">
    <location>
        <position position="56"/>
    </location>
    <ligand>
        <name>Zn(2+)</name>
        <dbReference type="ChEBI" id="CHEBI:29105"/>
        <label>1</label>
    </ligand>
</feature>
<dbReference type="CDD" id="cd07723">
    <property type="entry name" value="hydroxyacylglutathione_hydrolase_MBL-fold"/>
    <property type="match status" value="1"/>
</dbReference>